<feature type="non-terminal residue" evidence="2">
    <location>
        <position position="1"/>
    </location>
</feature>
<organism evidence="2">
    <name type="scientific">marine metagenome</name>
    <dbReference type="NCBI Taxonomy" id="408172"/>
    <lineage>
        <taxon>unclassified sequences</taxon>
        <taxon>metagenomes</taxon>
        <taxon>ecological metagenomes</taxon>
    </lineage>
</organism>
<dbReference type="Gene3D" id="2.60.40.4070">
    <property type="match status" value="1"/>
</dbReference>
<reference evidence="2" key="1">
    <citation type="submission" date="2018-05" db="EMBL/GenBank/DDBJ databases">
        <authorList>
            <person name="Lanie J.A."/>
            <person name="Ng W.-L."/>
            <person name="Kazmierczak K.M."/>
            <person name="Andrzejewski T.M."/>
            <person name="Davidsen T.M."/>
            <person name="Wayne K.J."/>
            <person name="Tettelin H."/>
            <person name="Glass J.I."/>
            <person name="Rusch D."/>
            <person name="Podicherti R."/>
            <person name="Tsui H.-C.T."/>
            <person name="Winkler M.E."/>
        </authorList>
    </citation>
    <scope>NUCLEOTIDE SEQUENCE</scope>
</reference>
<evidence type="ECO:0000313" key="2">
    <source>
        <dbReference type="EMBL" id="SVD85134.1"/>
    </source>
</evidence>
<dbReference type="InterPro" id="IPR026444">
    <property type="entry name" value="Secre_tail"/>
</dbReference>
<accession>A0A382YPJ3</accession>
<proteinExistence type="predicted"/>
<dbReference type="NCBIfam" id="TIGR04183">
    <property type="entry name" value="Por_Secre_tail"/>
    <property type="match status" value="1"/>
</dbReference>
<gene>
    <name evidence="2" type="ORF">METZ01_LOCUS437988</name>
</gene>
<protein>
    <recommendedName>
        <fullName evidence="1">Secretion system C-terminal sorting domain-containing protein</fullName>
    </recommendedName>
</protein>
<sequence>AIVNIILTDGVGKGESINDGTGIVNSENVIIKSNGSIAGFELDVNGDFTLNNAQLPSGWNLYQSDLKVLAFTIDGKQLSNEITIPYTGTIHVQSGIVTDLYSSVVYTETMVIPDTYVVSALYPNPFNPVTQFEYAIPEDVNVKITVYDASGSKVADIHNGVQNAGNYSASWNAGNQPSGIYFVRFIAGEFTTSEKVMLLK</sequence>
<dbReference type="EMBL" id="UINC01177471">
    <property type="protein sequence ID" value="SVD85134.1"/>
    <property type="molecule type" value="Genomic_DNA"/>
</dbReference>
<dbReference type="AlphaFoldDB" id="A0A382YPJ3"/>
<dbReference type="Pfam" id="PF18962">
    <property type="entry name" value="Por_Secre_tail"/>
    <property type="match status" value="1"/>
</dbReference>
<evidence type="ECO:0000259" key="1">
    <source>
        <dbReference type="Pfam" id="PF18962"/>
    </source>
</evidence>
<feature type="domain" description="Secretion system C-terminal sorting" evidence="1">
    <location>
        <begin position="121"/>
        <end position="197"/>
    </location>
</feature>
<name>A0A382YPJ3_9ZZZZ</name>